<proteinExistence type="predicted"/>
<feature type="chain" id="PRO_5007284937" description="Lipocalin" evidence="1">
    <location>
        <begin position="19"/>
        <end position="202"/>
    </location>
</feature>
<name>A0A131YFJ2_RHIAP</name>
<evidence type="ECO:0008006" key="3">
    <source>
        <dbReference type="Google" id="ProtNLM"/>
    </source>
</evidence>
<dbReference type="EMBL" id="GEDV01010860">
    <property type="protein sequence ID" value="JAP77697.1"/>
    <property type="molecule type" value="Transcribed_RNA"/>
</dbReference>
<evidence type="ECO:0000256" key="1">
    <source>
        <dbReference type="SAM" id="SignalP"/>
    </source>
</evidence>
<protein>
    <recommendedName>
        <fullName evidence="3">Lipocalin</fullName>
    </recommendedName>
</protein>
<keyword evidence="1" id="KW-0732">Signal</keyword>
<feature type="signal peptide" evidence="1">
    <location>
        <begin position="1"/>
        <end position="18"/>
    </location>
</feature>
<organism evidence="2">
    <name type="scientific">Rhipicephalus appendiculatus</name>
    <name type="common">Brown ear tick</name>
    <dbReference type="NCBI Taxonomy" id="34631"/>
    <lineage>
        <taxon>Eukaryota</taxon>
        <taxon>Metazoa</taxon>
        <taxon>Ecdysozoa</taxon>
        <taxon>Arthropoda</taxon>
        <taxon>Chelicerata</taxon>
        <taxon>Arachnida</taxon>
        <taxon>Acari</taxon>
        <taxon>Parasitiformes</taxon>
        <taxon>Ixodida</taxon>
        <taxon>Ixodoidea</taxon>
        <taxon>Ixodidae</taxon>
        <taxon>Rhipicephalinae</taxon>
        <taxon>Rhipicephalus</taxon>
        <taxon>Rhipicephalus</taxon>
    </lineage>
</organism>
<sequence>MVRMIFLILFVACPSAFGQNCIACSQHLVYFMTDTSQPIWTYLRNDTTGIYCDAYEMRRADGDNVIYRQTELQGWKLLTSDIYMWTFQDQNTMYRIERQERPDFDYIKYTMRKVYGHPILWCTIVSMQIDWVKISSHKTGPENTTLYHLELLVYDRDIHKDLQPCIREYRNRVVFPQYAKHIIDTLYDKNKCQGARDLLKEL</sequence>
<reference evidence="2" key="1">
    <citation type="journal article" date="2016" name="Ticks Tick Borne Dis.">
        <title>De novo assembly and annotation of the salivary gland transcriptome of Rhipicephalus appendiculatus male and female ticks during blood feeding.</title>
        <authorList>
            <person name="de Castro M.H."/>
            <person name="de Klerk D."/>
            <person name="Pienaar R."/>
            <person name="Latif A.A."/>
            <person name="Rees D.J."/>
            <person name="Mans B.J."/>
        </authorList>
    </citation>
    <scope>NUCLEOTIDE SEQUENCE</scope>
    <source>
        <tissue evidence="2">Salivary glands</tissue>
    </source>
</reference>
<evidence type="ECO:0000313" key="2">
    <source>
        <dbReference type="EMBL" id="JAP77697.1"/>
    </source>
</evidence>
<accession>A0A131YFJ2</accession>
<dbReference type="AlphaFoldDB" id="A0A131YFJ2"/>